<dbReference type="Gene3D" id="3.40.50.300">
    <property type="entry name" value="P-loop containing nucleotide triphosphate hydrolases"/>
    <property type="match status" value="1"/>
</dbReference>
<accession>A0A9D1NHE2</accession>
<evidence type="ECO:0000256" key="15">
    <source>
        <dbReference type="PROSITE-ProRule" id="PRU00289"/>
    </source>
</evidence>
<feature type="binding site" evidence="15">
    <location>
        <begin position="542"/>
        <end position="549"/>
    </location>
    <ligand>
        <name>ATP</name>
        <dbReference type="ChEBI" id="CHEBI:30616"/>
    </ligand>
</feature>
<reference evidence="19" key="1">
    <citation type="submission" date="2020-10" db="EMBL/GenBank/DDBJ databases">
        <authorList>
            <person name="Gilroy R."/>
        </authorList>
    </citation>
    <scope>NUCLEOTIDE SEQUENCE</scope>
    <source>
        <strain evidence="19">4920</strain>
    </source>
</reference>
<dbReference type="SUPFAM" id="SSF52540">
    <property type="entry name" value="P-loop containing nucleoside triphosphate hydrolases"/>
    <property type="match status" value="1"/>
</dbReference>
<comment type="similarity">
    <text evidence="2">Belongs to the FtsK/SpoIIIE/SftA family.</text>
</comment>
<dbReference type="InterPro" id="IPR036259">
    <property type="entry name" value="MFS_trans_sf"/>
</dbReference>
<keyword evidence="11 17" id="KW-0472">Membrane</keyword>
<dbReference type="GO" id="GO:0051301">
    <property type="term" value="P:cell division"/>
    <property type="evidence" value="ECO:0007669"/>
    <property type="project" value="UniProtKB-KW"/>
</dbReference>
<feature type="transmembrane region" description="Helical" evidence="17">
    <location>
        <begin position="112"/>
        <end position="133"/>
    </location>
</feature>
<dbReference type="InterPro" id="IPR050206">
    <property type="entry name" value="FtsK/SpoIIIE/SftA"/>
</dbReference>
<dbReference type="GO" id="GO:0007059">
    <property type="term" value="P:chromosome segregation"/>
    <property type="evidence" value="ECO:0007669"/>
    <property type="project" value="UniProtKB-KW"/>
</dbReference>
<keyword evidence="8 15" id="KW-0067">ATP-binding</keyword>
<dbReference type="SUPFAM" id="SSF46785">
    <property type="entry name" value="Winged helix' DNA-binding domain"/>
    <property type="match status" value="1"/>
</dbReference>
<evidence type="ECO:0000256" key="9">
    <source>
        <dbReference type="ARBA" id="ARBA00022989"/>
    </source>
</evidence>
<evidence type="ECO:0000256" key="13">
    <source>
        <dbReference type="ARBA" id="ARBA00024986"/>
    </source>
</evidence>
<feature type="transmembrane region" description="Helical" evidence="17">
    <location>
        <begin position="46"/>
        <end position="69"/>
    </location>
</feature>
<proteinExistence type="inferred from homology"/>
<evidence type="ECO:0000256" key="3">
    <source>
        <dbReference type="ARBA" id="ARBA00022475"/>
    </source>
</evidence>
<keyword evidence="9 17" id="KW-1133">Transmembrane helix</keyword>
<feature type="region of interest" description="Disordered" evidence="16">
    <location>
        <begin position="1"/>
        <end position="37"/>
    </location>
</feature>
<dbReference type="InterPro" id="IPR036390">
    <property type="entry name" value="WH_DNA-bd_sf"/>
</dbReference>
<evidence type="ECO:0000256" key="8">
    <source>
        <dbReference type="ARBA" id="ARBA00022840"/>
    </source>
</evidence>
<keyword evidence="10" id="KW-0238">DNA-binding</keyword>
<evidence type="ECO:0000256" key="12">
    <source>
        <dbReference type="ARBA" id="ARBA00023306"/>
    </source>
</evidence>
<keyword evidence="12" id="KW-0131">Cell cycle</keyword>
<name>A0A9D1NHE2_9FIRM</name>
<dbReference type="PROSITE" id="PS50901">
    <property type="entry name" value="FTSK"/>
    <property type="match status" value="1"/>
</dbReference>
<keyword evidence="5 17" id="KW-0812">Transmembrane</keyword>
<evidence type="ECO:0000256" key="1">
    <source>
        <dbReference type="ARBA" id="ARBA00004651"/>
    </source>
</evidence>
<dbReference type="Proteomes" id="UP000886743">
    <property type="component" value="Unassembled WGS sequence"/>
</dbReference>
<evidence type="ECO:0000256" key="14">
    <source>
        <dbReference type="ARBA" id="ARBA00025923"/>
    </source>
</evidence>
<protein>
    <submittedName>
        <fullName evidence="19">DNA translocase FtsK</fullName>
    </submittedName>
</protein>
<dbReference type="GO" id="GO:0003677">
    <property type="term" value="F:DNA binding"/>
    <property type="evidence" value="ECO:0007669"/>
    <property type="project" value="UniProtKB-KW"/>
</dbReference>
<feature type="transmembrane region" description="Helical" evidence="17">
    <location>
        <begin position="171"/>
        <end position="192"/>
    </location>
</feature>
<evidence type="ECO:0000256" key="4">
    <source>
        <dbReference type="ARBA" id="ARBA00022618"/>
    </source>
</evidence>
<feature type="region of interest" description="Disordered" evidence="16">
    <location>
        <begin position="333"/>
        <end position="364"/>
    </location>
</feature>
<evidence type="ECO:0000256" key="17">
    <source>
        <dbReference type="SAM" id="Phobius"/>
    </source>
</evidence>
<dbReference type="InterPro" id="IPR003593">
    <property type="entry name" value="AAA+_ATPase"/>
</dbReference>
<dbReference type="SUPFAM" id="SSF103473">
    <property type="entry name" value="MFS general substrate transporter"/>
    <property type="match status" value="1"/>
</dbReference>
<dbReference type="SMART" id="SM00382">
    <property type="entry name" value="AAA"/>
    <property type="match status" value="1"/>
</dbReference>
<comment type="subunit">
    <text evidence="14">Homohexamer. Forms a ring that surrounds DNA.</text>
</comment>
<evidence type="ECO:0000256" key="10">
    <source>
        <dbReference type="ARBA" id="ARBA00023125"/>
    </source>
</evidence>
<dbReference type="GO" id="GO:0005886">
    <property type="term" value="C:plasma membrane"/>
    <property type="evidence" value="ECO:0007669"/>
    <property type="project" value="UniProtKB-SubCell"/>
</dbReference>
<dbReference type="Pfam" id="PF01580">
    <property type="entry name" value="FtsK_SpoIIIE"/>
    <property type="match status" value="1"/>
</dbReference>
<evidence type="ECO:0000256" key="5">
    <source>
        <dbReference type="ARBA" id="ARBA00022692"/>
    </source>
</evidence>
<feature type="domain" description="FtsK" evidence="18">
    <location>
        <begin position="525"/>
        <end position="715"/>
    </location>
</feature>
<dbReference type="Pfam" id="PF17854">
    <property type="entry name" value="FtsK_alpha"/>
    <property type="match status" value="1"/>
</dbReference>
<keyword evidence="6 15" id="KW-0547">Nucleotide-binding</keyword>
<dbReference type="AlphaFoldDB" id="A0A9D1NHE2"/>
<evidence type="ECO:0000256" key="11">
    <source>
        <dbReference type="ARBA" id="ARBA00023136"/>
    </source>
</evidence>
<dbReference type="Gene3D" id="1.10.10.10">
    <property type="entry name" value="Winged helix-like DNA-binding domain superfamily/Winged helix DNA-binding domain"/>
    <property type="match status" value="1"/>
</dbReference>
<dbReference type="PANTHER" id="PTHR22683:SF41">
    <property type="entry name" value="DNA TRANSLOCASE FTSK"/>
    <property type="match status" value="1"/>
</dbReference>
<dbReference type="InterPro" id="IPR025199">
    <property type="entry name" value="FtsK_4TM"/>
</dbReference>
<dbReference type="Gene3D" id="3.30.980.40">
    <property type="match status" value="1"/>
</dbReference>
<dbReference type="SMART" id="SM00843">
    <property type="entry name" value="Ftsk_gamma"/>
    <property type="match status" value="1"/>
</dbReference>
<comment type="subcellular location">
    <subcellularLocation>
        <location evidence="1">Cell membrane</location>
        <topology evidence="1">Multi-pass membrane protein</topology>
    </subcellularLocation>
</comment>
<evidence type="ECO:0000313" key="19">
    <source>
        <dbReference type="EMBL" id="HIV02704.1"/>
    </source>
</evidence>
<dbReference type="PANTHER" id="PTHR22683">
    <property type="entry name" value="SPORULATION PROTEIN RELATED"/>
    <property type="match status" value="1"/>
</dbReference>
<dbReference type="CDD" id="cd01127">
    <property type="entry name" value="TrwB_TraG_TraD_VirD4"/>
    <property type="match status" value="1"/>
</dbReference>
<feature type="compositionally biased region" description="Basic and acidic residues" evidence="16">
    <location>
        <begin position="353"/>
        <end position="364"/>
    </location>
</feature>
<dbReference type="Pfam" id="PF13491">
    <property type="entry name" value="FtsK_4TM"/>
    <property type="match status" value="1"/>
</dbReference>
<evidence type="ECO:0000256" key="2">
    <source>
        <dbReference type="ARBA" id="ARBA00006474"/>
    </source>
</evidence>
<feature type="compositionally biased region" description="Low complexity" evidence="16">
    <location>
        <begin position="337"/>
        <end position="346"/>
    </location>
</feature>
<feature type="region of interest" description="Disordered" evidence="16">
    <location>
        <begin position="263"/>
        <end position="294"/>
    </location>
</feature>
<evidence type="ECO:0000313" key="20">
    <source>
        <dbReference type="Proteomes" id="UP000886743"/>
    </source>
</evidence>
<gene>
    <name evidence="19" type="ORF">IAC74_03955</name>
</gene>
<evidence type="ECO:0000256" key="6">
    <source>
        <dbReference type="ARBA" id="ARBA00022741"/>
    </source>
</evidence>
<dbReference type="GO" id="GO:0005524">
    <property type="term" value="F:ATP binding"/>
    <property type="evidence" value="ECO:0007669"/>
    <property type="project" value="UniProtKB-UniRule"/>
</dbReference>
<dbReference type="EMBL" id="DVOF01000118">
    <property type="protein sequence ID" value="HIV02704.1"/>
    <property type="molecule type" value="Genomic_DNA"/>
</dbReference>
<keyword evidence="3" id="KW-1003">Cell membrane</keyword>
<comment type="caution">
    <text evidence="19">The sequence shown here is derived from an EMBL/GenBank/DDBJ whole genome shotgun (WGS) entry which is preliminary data.</text>
</comment>
<evidence type="ECO:0000259" key="18">
    <source>
        <dbReference type="PROSITE" id="PS50901"/>
    </source>
</evidence>
<keyword evidence="4" id="KW-0132">Cell division</keyword>
<sequence length="856" mass="92240">MPRQAANKKTPPRRAGAAKSGTSRKKNTAKSTSARGSAKQAEPARYFELSGILIIALGLLFGVCLYTPYGGYVGDAVRYVLVGLFGYAAMAIPVFVIGCAVYLMVRRDYNRLYLKLSLSILIMLCVSILWQTFGTNGTNSSLFEAFEMANRTGTGGGLLGAMIANPLIGAVGKWICAIIFITLTLVLLMFLIKLSPVRILVGFFKGAQREAQEIRAEESYEIGRRARRAVNSAVDAADERLRPLVQKTIDFDVDTDTGEIFEKETKSRKKKKKEPEIIEEPLAGSSTPAEPGADVEFDIPVFDAIAKKMSAPEPEEVIPASELLGEDEALPPFEAEATGGEPYGAPTPEPEAAEPRSDKPKRVERLTAEQEADLRGQLDENMKAIPISYKFPPTTLLAPGKSKKGADSREELRETAVKLVETLKSFGVEVKLLQVSRGPTVTRYELQPSVGVKVSKITNLSDDIALNLAASAVRIEAPIPGKAAIGIEVPNKEVTSVALRDVIESDEFKNAPSKLSVALGMDITGKAIIGDIAKMPHVLIAGATGSGKSVCINSIITSILYKADPNEVKLMMVDPKVVELGVYNGIPHLLVPVVTDPKKASGALGWAVSEMTRRYNLFAENGVRDLAGYNEVLELDGEEKLPQIVIIIDELSDLMMVAPKEIEDSICRLAQMARAAGMHLIIATQRPSVNVITGVIKANIPSRIAFAVSSHIDSRTILDSAGAEKLLGKGDMLFMPMGASKPTRIQGAFISDKEVERVVEFIKDTSEASYDEDIKDKINATVGVEPDDADCDELLPKAIEIAVASGSISTSMVQRRLGVGYARAGRIIDQMEARGIISGADGSKPRNVLVSAEDLQ</sequence>
<evidence type="ECO:0000256" key="7">
    <source>
        <dbReference type="ARBA" id="ARBA00022829"/>
    </source>
</evidence>
<dbReference type="InterPro" id="IPR027417">
    <property type="entry name" value="P-loop_NTPase"/>
</dbReference>
<organism evidence="19 20">
    <name type="scientific">Candidatus Aphodoplasma excrementigallinarum</name>
    <dbReference type="NCBI Taxonomy" id="2840673"/>
    <lineage>
        <taxon>Bacteria</taxon>
        <taxon>Bacillati</taxon>
        <taxon>Bacillota</taxon>
        <taxon>Clostridia</taxon>
        <taxon>Eubacteriales</taxon>
        <taxon>Candidatus Aphodoplasma</taxon>
    </lineage>
</organism>
<comment type="function">
    <text evidence="13">Essential cell division protein that coordinates cell division and chromosome segregation. The N-terminus is involved in assembly of the cell-division machinery. The C-terminus functions as a DNA motor that moves dsDNA in an ATP-dependent manner towards the dif recombination site, which is located within the replication terminus region. Required for activation of the Xer recombinase, allowing activation of chromosome unlinking by recombination.</text>
</comment>
<dbReference type="InterPro" id="IPR018541">
    <property type="entry name" value="Ftsk_gamma"/>
</dbReference>
<dbReference type="InterPro" id="IPR041027">
    <property type="entry name" value="FtsK_alpha"/>
</dbReference>
<evidence type="ECO:0000256" key="16">
    <source>
        <dbReference type="SAM" id="MobiDB-lite"/>
    </source>
</evidence>
<keyword evidence="7" id="KW-0159">Chromosome partition</keyword>
<dbReference type="Pfam" id="PF09397">
    <property type="entry name" value="FtsK_gamma"/>
    <property type="match status" value="1"/>
</dbReference>
<dbReference type="InterPro" id="IPR002543">
    <property type="entry name" value="FtsK_dom"/>
</dbReference>
<feature type="transmembrane region" description="Helical" evidence="17">
    <location>
        <begin position="81"/>
        <end position="105"/>
    </location>
</feature>
<dbReference type="InterPro" id="IPR036388">
    <property type="entry name" value="WH-like_DNA-bd_sf"/>
</dbReference>
<reference evidence="19" key="2">
    <citation type="journal article" date="2021" name="PeerJ">
        <title>Extensive microbial diversity within the chicken gut microbiome revealed by metagenomics and culture.</title>
        <authorList>
            <person name="Gilroy R."/>
            <person name="Ravi A."/>
            <person name="Getino M."/>
            <person name="Pursley I."/>
            <person name="Horton D.L."/>
            <person name="Alikhan N.F."/>
            <person name="Baker D."/>
            <person name="Gharbi K."/>
            <person name="Hall N."/>
            <person name="Watson M."/>
            <person name="Adriaenssens E.M."/>
            <person name="Foster-Nyarko E."/>
            <person name="Jarju S."/>
            <person name="Secka A."/>
            <person name="Antonio M."/>
            <person name="Oren A."/>
            <person name="Chaudhuri R.R."/>
            <person name="La Ragione R."/>
            <person name="Hildebrand F."/>
            <person name="Pallen M.J."/>
        </authorList>
    </citation>
    <scope>NUCLEOTIDE SEQUENCE</scope>
    <source>
        <strain evidence="19">4920</strain>
    </source>
</reference>